<dbReference type="EMBL" id="AMPO01000001">
    <property type="protein sequence ID" value="EKF86842.1"/>
    <property type="molecule type" value="Genomic_DNA"/>
</dbReference>
<comment type="caution">
    <text evidence="1">The sequence shown here is derived from an EMBL/GenBank/DDBJ whole genome shotgun (WGS) entry which is preliminary data.</text>
</comment>
<gene>
    <name evidence="1" type="ORF">A994_01110</name>
</gene>
<dbReference type="PATRIC" id="fig|1204725.3.peg.221"/>
<evidence type="ECO:0000313" key="1">
    <source>
        <dbReference type="EMBL" id="EKF86842.1"/>
    </source>
</evidence>
<dbReference type="OrthoDB" id="387617at2157"/>
<dbReference type="Proteomes" id="UP000007360">
    <property type="component" value="Unassembled WGS sequence"/>
</dbReference>
<dbReference type="RefSeq" id="WP_004029413.1">
    <property type="nucleotide sequence ID" value="NZ_AMPO01000001.1"/>
</dbReference>
<name>K2R6Q5_METFP</name>
<reference evidence="1 2" key="1">
    <citation type="journal article" date="2012" name="J. Bacteriol.">
        <title>Draft genome sequence of Methanobacterium formicicum DSM 3637, an archaebacterium isolated from the methane producer amoeba Pelomyxa palustris.</title>
        <authorList>
            <person name="Gutierrez G."/>
        </authorList>
    </citation>
    <scope>NUCLEOTIDE SEQUENCE [LARGE SCALE GENOMIC DNA]</scope>
    <source>
        <strain evidence="2">DSM 3637 / PP1</strain>
    </source>
</reference>
<proteinExistence type="predicted"/>
<sequence>MVSVSYQLLFEKSELKDPKMILNDALDNITIEIDKTIFEECIQSQYSKDIGEKMIFLCFKIDLDEELDEDLNDDLIDEVISSFNDELKSNEIEAIFKYYDNDLGNELKKYHSKIFEIEMKIREVISFILIDTYGNDFYDLFKEINIGKFQYPKKRMVKVEYEQNVLKSNESMRKDYLSTFFENESFYLNFGQYQKLLQTKTLQQGDLFKIARFSNTYEDFQKNIVDRGIKEDLYIEFLEDVKLLLDDIEPLRNCIAHNRTLTESESGKLTDIHKELNKKIEVFNNALEKEGILKIYS</sequence>
<accession>K2R6Q5</accession>
<evidence type="ECO:0000313" key="2">
    <source>
        <dbReference type="Proteomes" id="UP000007360"/>
    </source>
</evidence>
<organism evidence="1 2">
    <name type="scientific">Methanobacterium formicicum (strain DSM 3637 / PP1)</name>
    <dbReference type="NCBI Taxonomy" id="1204725"/>
    <lineage>
        <taxon>Archaea</taxon>
        <taxon>Methanobacteriati</taxon>
        <taxon>Methanobacteriota</taxon>
        <taxon>Methanomada group</taxon>
        <taxon>Methanobacteria</taxon>
        <taxon>Methanobacteriales</taxon>
        <taxon>Methanobacteriaceae</taxon>
        <taxon>Methanobacterium</taxon>
    </lineage>
</organism>
<protein>
    <submittedName>
        <fullName evidence="1">Uncharacterized protein</fullName>
    </submittedName>
</protein>
<dbReference type="AlphaFoldDB" id="K2R6Q5"/>
<keyword evidence="2" id="KW-1185">Reference proteome</keyword>